<sequence length="158" mass="17601">MPWANLMLSHHIDTIWCDDTGHVVIRTCKLGALAGDLTLFITDSSRPQGSASDAVPAKFCAKPRRRARLDINGAIDDDEAEIEANEFAVDTDRFAGLGPEWFAEDHFDVPETLSWAKTNCRRWRSFGLIIMPLWKSRQSTSARRCQQSGQPSGIGVLI</sequence>
<reference evidence="1 2" key="1">
    <citation type="submission" date="2019-02" db="EMBL/GenBank/DDBJ databases">
        <title>Deep-cultivation of Planctomycetes and their phenomic and genomic characterization uncovers novel biology.</title>
        <authorList>
            <person name="Wiegand S."/>
            <person name="Jogler M."/>
            <person name="Boedeker C."/>
            <person name="Pinto D."/>
            <person name="Vollmers J."/>
            <person name="Rivas-Marin E."/>
            <person name="Kohn T."/>
            <person name="Peeters S.H."/>
            <person name="Heuer A."/>
            <person name="Rast P."/>
            <person name="Oberbeckmann S."/>
            <person name="Bunk B."/>
            <person name="Jeske O."/>
            <person name="Meyerdierks A."/>
            <person name="Storesund J.E."/>
            <person name="Kallscheuer N."/>
            <person name="Luecker S."/>
            <person name="Lage O.M."/>
            <person name="Pohl T."/>
            <person name="Merkel B.J."/>
            <person name="Hornburger P."/>
            <person name="Mueller R.-W."/>
            <person name="Bruemmer F."/>
            <person name="Labrenz M."/>
            <person name="Spormann A.M."/>
            <person name="Op den Camp H."/>
            <person name="Overmann J."/>
            <person name="Amann R."/>
            <person name="Jetten M.S.M."/>
            <person name="Mascher T."/>
            <person name="Medema M.H."/>
            <person name="Devos D.P."/>
            <person name="Kaster A.-K."/>
            <person name="Ovreas L."/>
            <person name="Rohde M."/>
            <person name="Galperin M.Y."/>
            <person name="Jogler C."/>
        </authorList>
    </citation>
    <scope>NUCLEOTIDE SEQUENCE [LARGE SCALE GENOMIC DNA]</scope>
    <source>
        <strain evidence="1 2">ETA_A8</strain>
    </source>
</reference>
<evidence type="ECO:0000313" key="1">
    <source>
        <dbReference type="EMBL" id="QDU26600.1"/>
    </source>
</evidence>
<organism evidence="1 2">
    <name type="scientific">Anatilimnocola aggregata</name>
    <dbReference type="NCBI Taxonomy" id="2528021"/>
    <lineage>
        <taxon>Bacteria</taxon>
        <taxon>Pseudomonadati</taxon>
        <taxon>Planctomycetota</taxon>
        <taxon>Planctomycetia</taxon>
        <taxon>Pirellulales</taxon>
        <taxon>Pirellulaceae</taxon>
        <taxon>Anatilimnocola</taxon>
    </lineage>
</organism>
<dbReference type="Proteomes" id="UP000315017">
    <property type="component" value="Chromosome"/>
</dbReference>
<dbReference type="KEGG" id="aagg:ETAA8_16800"/>
<proteinExistence type="predicted"/>
<keyword evidence="2" id="KW-1185">Reference proteome</keyword>
<protein>
    <submittedName>
        <fullName evidence="1">Uncharacterized protein</fullName>
    </submittedName>
</protein>
<name>A0A517Y8N9_9BACT</name>
<accession>A0A517Y8N9</accession>
<evidence type="ECO:0000313" key="2">
    <source>
        <dbReference type="Proteomes" id="UP000315017"/>
    </source>
</evidence>
<dbReference type="AlphaFoldDB" id="A0A517Y8N9"/>
<dbReference type="EMBL" id="CP036274">
    <property type="protein sequence ID" value="QDU26600.1"/>
    <property type="molecule type" value="Genomic_DNA"/>
</dbReference>
<gene>
    <name evidence="1" type="ORF">ETAA8_16800</name>
</gene>